<sequence length="327" mass="36312">MKRYSCSALVGLAAVLGACSATPPQATELSQGDTPQADGWELVWSDDFEGETLDRTKWAPEVSCWGGGNEERQCYTDRPENIEVSDGFLHLKARPENFTGPNRPPEIAGDDNGERTKPYTSGKVRTRGLHSWKYARVDVRAKPPGGQGAWPAVWMMPADDHYGRWPLSGEIDILEAVNLGAECPECDGDVGENRTTSALHFGDVSPRNTYVDHRTTLPSKALPSDDFHVWSVEWGEGLIRFFLDGRLHFEVTPEEWWTASEKAQGNPNAPFDQPFYLMANLAVGGAWPERDNEGGVDASAFPSEFIIDWVRVYQCEGDRETGRACMQ</sequence>
<feature type="signal peptide" evidence="3">
    <location>
        <begin position="1"/>
        <end position="26"/>
    </location>
</feature>
<feature type="domain" description="GH16" evidence="4">
    <location>
        <begin position="27"/>
        <end position="318"/>
    </location>
</feature>
<dbReference type="Gene3D" id="2.60.120.200">
    <property type="match status" value="1"/>
</dbReference>
<evidence type="ECO:0000259" key="4">
    <source>
        <dbReference type="PROSITE" id="PS51762"/>
    </source>
</evidence>
<gene>
    <name evidence="5" type="ORF">SAMN06297468_2178</name>
</gene>
<comment type="similarity">
    <text evidence="1">Belongs to the glycosyl hydrolase 16 family.</text>
</comment>
<accession>A0A1Y6FFE1</accession>
<evidence type="ECO:0000256" key="2">
    <source>
        <dbReference type="SAM" id="MobiDB-lite"/>
    </source>
</evidence>
<dbReference type="Pfam" id="PF00722">
    <property type="entry name" value="Glyco_hydro_16"/>
    <property type="match status" value="1"/>
</dbReference>
<dbReference type="EMBL" id="FXWG01000003">
    <property type="protein sequence ID" value="SMQ73379.1"/>
    <property type="molecule type" value="Genomic_DNA"/>
</dbReference>
<evidence type="ECO:0000256" key="3">
    <source>
        <dbReference type="SAM" id="SignalP"/>
    </source>
</evidence>
<dbReference type="SUPFAM" id="SSF49899">
    <property type="entry name" value="Concanavalin A-like lectins/glucanases"/>
    <property type="match status" value="1"/>
</dbReference>
<organism evidence="5 6">
    <name type="scientific">Altererythrobacter xiamenensis</name>
    <dbReference type="NCBI Taxonomy" id="1316679"/>
    <lineage>
        <taxon>Bacteria</taxon>
        <taxon>Pseudomonadati</taxon>
        <taxon>Pseudomonadota</taxon>
        <taxon>Alphaproteobacteria</taxon>
        <taxon>Sphingomonadales</taxon>
        <taxon>Erythrobacteraceae</taxon>
        <taxon>Altererythrobacter</taxon>
    </lineage>
</organism>
<name>A0A1Y6FFE1_9SPHN</name>
<dbReference type="OrthoDB" id="9809583at2"/>
<protein>
    <submittedName>
        <fullName evidence="5">Beta-glucanase, GH16 family</fullName>
    </submittedName>
</protein>
<dbReference type="PANTHER" id="PTHR10963:SF55">
    <property type="entry name" value="GLYCOSIDE HYDROLASE FAMILY 16 PROTEIN"/>
    <property type="match status" value="1"/>
</dbReference>
<dbReference type="CDD" id="cd08023">
    <property type="entry name" value="GH16_laminarinase_like"/>
    <property type="match status" value="1"/>
</dbReference>
<proteinExistence type="inferred from homology"/>
<dbReference type="PROSITE" id="PS51762">
    <property type="entry name" value="GH16_2"/>
    <property type="match status" value="1"/>
</dbReference>
<reference evidence="6" key="1">
    <citation type="submission" date="2017-04" db="EMBL/GenBank/DDBJ databases">
        <authorList>
            <person name="Varghese N."/>
            <person name="Submissions S."/>
        </authorList>
    </citation>
    <scope>NUCLEOTIDE SEQUENCE [LARGE SCALE GENOMIC DNA]</scope>
</reference>
<dbReference type="InterPro" id="IPR050546">
    <property type="entry name" value="Glycosyl_Hydrlase_16"/>
</dbReference>
<dbReference type="Proteomes" id="UP000194420">
    <property type="component" value="Unassembled WGS sequence"/>
</dbReference>
<evidence type="ECO:0000313" key="6">
    <source>
        <dbReference type="Proteomes" id="UP000194420"/>
    </source>
</evidence>
<evidence type="ECO:0000256" key="1">
    <source>
        <dbReference type="ARBA" id="ARBA00006865"/>
    </source>
</evidence>
<dbReference type="InterPro" id="IPR000757">
    <property type="entry name" value="Beta-glucanase-like"/>
</dbReference>
<dbReference type="InterPro" id="IPR013320">
    <property type="entry name" value="ConA-like_dom_sf"/>
</dbReference>
<dbReference type="PROSITE" id="PS51257">
    <property type="entry name" value="PROKAR_LIPOPROTEIN"/>
    <property type="match status" value="1"/>
</dbReference>
<dbReference type="GO" id="GO:0005975">
    <property type="term" value="P:carbohydrate metabolic process"/>
    <property type="evidence" value="ECO:0007669"/>
    <property type="project" value="InterPro"/>
</dbReference>
<dbReference type="PANTHER" id="PTHR10963">
    <property type="entry name" value="GLYCOSYL HYDROLASE-RELATED"/>
    <property type="match status" value="1"/>
</dbReference>
<keyword evidence="3" id="KW-0732">Signal</keyword>
<feature type="region of interest" description="Disordered" evidence="2">
    <location>
        <begin position="93"/>
        <end position="122"/>
    </location>
</feature>
<evidence type="ECO:0000313" key="5">
    <source>
        <dbReference type="EMBL" id="SMQ73379.1"/>
    </source>
</evidence>
<dbReference type="RefSeq" id="WP_086438769.1">
    <property type="nucleotide sequence ID" value="NZ_FXWG01000003.1"/>
</dbReference>
<feature type="chain" id="PRO_5012712291" evidence="3">
    <location>
        <begin position="27"/>
        <end position="327"/>
    </location>
</feature>
<keyword evidence="6" id="KW-1185">Reference proteome</keyword>
<dbReference type="AlphaFoldDB" id="A0A1Y6FFE1"/>
<dbReference type="GO" id="GO:0004553">
    <property type="term" value="F:hydrolase activity, hydrolyzing O-glycosyl compounds"/>
    <property type="evidence" value="ECO:0007669"/>
    <property type="project" value="InterPro"/>
</dbReference>